<gene>
    <name evidence="2" type="ORF">HNQ77_003191</name>
</gene>
<protein>
    <submittedName>
        <fullName evidence="2">Uncharacterized protein</fullName>
    </submittedName>
</protein>
<name>A0A841JV18_9BACT</name>
<evidence type="ECO:0000256" key="1">
    <source>
        <dbReference type="SAM" id="Phobius"/>
    </source>
</evidence>
<feature type="transmembrane region" description="Helical" evidence="1">
    <location>
        <begin position="114"/>
        <end position="137"/>
    </location>
</feature>
<keyword evidence="1" id="KW-0812">Transmembrane</keyword>
<keyword evidence="1" id="KW-1133">Transmembrane helix</keyword>
<keyword evidence="3" id="KW-1185">Reference proteome</keyword>
<dbReference type="AlphaFoldDB" id="A0A841JV18"/>
<evidence type="ECO:0000313" key="2">
    <source>
        <dbReference type="EMBL" id="MBB6145233.1"/>
    </source>
</evidence>
<dbReference type="OrthoDB" id="8535577at2"/>
<feature type="transmembrane region" description="Helical" evidence="1">
    <location>
        <begin position="83"/>
        <end position="102"/>
    </location>
</feature>
<dbReference type="EMBL" id="JACHEK010000006">
    <property type="protein sequence ID" value="MBB6145233.1"/>
    <property type="molecule type" value="Genomic_DNA"/>
</dbReference>
<comment type="caution">
    <text evidence="2">The sequence shown here is derived from an EMBL/GenBank/DDBJ whole genome shotgun (WGS) entry which is preliminary data.</text>
</comment>
<proteinExistence type="predicted"/>
<reference evidence="2 3" key="1">
    <citation type="submission" date="2020-08" db="EMBL/GenBank/DDBJ databases">
        <title>Genomic Encyclopedia of Type Strains, Phase IV (KMG-IV): sequencing the most valuable type-strain genomes for metagenomic binning, comparative biology and taxonomic classification.</title>
        <authorList>
            <person name="Goeker M."/>
        </authorList>
    </citation>
    <scope>NUCLEOTIDE SEQUENCE [LARGE SCALE GENOMIC DNA]</scope>
    <source>
        <strain evidence="2 3">DSM 103733</strain>
    </source>
</reference>
<dbReference type="RefSeq" id="WP_050061655.1">
    <property type="nucleotide sequence ID" value="NZ_JACHEK010000006.1"/>
</dbReference>
<keyword evidence="1" id="KW-0472">Membrane</keyword>
<accession>A0A841JV18</accession>
<evidence type="ECO:0000313" key="3">
    <source>
        <dbReference type="Proteomes" id="UP000538666"/>
    </source>
</evidence>
<feature type="transmembrane region" description="Helical" evidence="1">
    <location>
        <begin position="6"/>
        <end position="24"/>
    </location>
</feature>
<dbReference type="Proteomes" id="UP000538666">
    <property type="component" value="Unassembled WGS sequence"/>
</dbReference>
<feature type="transmembrane region" description="Helical" evidence="1">
    <location>
        <begin position="157"/>
        <end position="177"/>
    </location>
</feature>
<feature type="transmembrane region" description="Helical" evidence="1">
    <location>
        <begin position="45"/>
        <end position="63"/>
    </location>
</feature>
<sequence length="185" mass="20328">MHWTGAIILLIFAALVAAIMLTLLHLTKLGKLVHEGIPDRSRRRMFLAAVSFFITFLGVRLLVTAITHHIGPFGWVMVGGRHIHHLVWGIFLLLAVGYAWTAEWGNGTTTISLFCSRLFAILYGVGAALTLDEFALWLNLQANDYWTSQGRESIDAVILFGALLAVGAWGAPLFTALRSKGRQAS</sequence>
<organism evidence="2 3">
    <name type="scientific">Silvibacterium bohemicum</name>
    <dbReference type="NCBI Taxonomy" id="1577686"/>
    <lineage>
        <taxon>Bacteria</taxon>
        <taxon>Pseudomonadati</taxon>
        <taxon>Acidobacteriota</taxon>
        <taxon>Terriglobia</taxon>
        <taxon>Terriglobales</taxon>
        <taxon>Acidobacteriaceae</taxon>
        <taxon>Silvibacterium</taxon>
    </lineage>
</organism>